<reference evidence="10 11" key="1">
    <citation type="submission" date="2014-07" db="EMBL/GenBank/DDBJ databases">
        <authorList>
            <person name="McCorrison J."/>
            <person name="Sanka R."/>
            <person name="Torralba M."/>
            <person name="Gillis M."/>
            <person name="Haft D.H."/>
            <person name="Methe B."/>
            <person name="Sutton G."/>
            <person name="Nelson K.E."/>
        </authorList>
    </citation>
    <scope>NUCLEOTIDE SEQUENCE [LARGE SCALE GENOMIC DNA]</scope>
    <source>
        <strain evidence="10 11">DNF00314</strain>
    </source>
</reference>
<feature type="transmembrane region" description="Helical" evidence="8">
    <location>
        <begin position="361"/>
        <end position="385"/>
    </location>
</feature>
<gene>
    <name evidence="10" type="ORF">HMPREF0872_07220</name>
</gene>
<comment type="caution">
    <text evidence="10">The sequence shown here is derived from an EMBL/GenBank/DDBJ whole genome shotgun (WGS) entry which is preliminary data.</text>
</comment>
<dbReference type="GO" id="GO:0015105">
    <property type="term" value="F:arsenite transmembrane transporter activity"/>
    <property type="evidence" value="ECO:0007669"/>
    <property type="project" value="InterPro"/>
</dbReference>
<dbReference type="Proteomes" id="UP000029628">
    <property type="component" value="Unassembled WGS sequence"/>
</dbReference>
<feature type="transmembrane region" description="Helical" evidence="8">
    <location>
        <begin position="60"/>
        <end position="85"/>
    </location>
</feature>
<evidence type="ECO:0000256" key="4">
    <source>
        <dbReference type="ARBA" id="ARBA00022475"/>
    </source>
</evidence>
<dbReference type="PANTHER" id="PTHR43568">
    <property type="entry name" value="P PROTEIN"/>
    <property type="match status" value="1"/>
</dbReference>
<evidence type="ECO:0000256" key="7">
    <source>
        <dbReference type="ARBA" id="ARBA00023136"/>
    </source>
</evidence>
<dbReference type="InterPro" id="IPR051475">
    <property type="entry name" value="Diverse_Ion_Transporter"/>
</dbReference>
<feature type="transmembrane region" description="Helical" evidence="8">
    <location>
        <begin position="175"/>
        <end position="198"/>
    </location>
</feature>
<dbReference type="eggNOG" id="COG1055">
    <property type="taxonomic scope" value="Bacteria"/>
</dbReference>
<dbReference type="InterPro" id="IPR004680">
    <property type="entry name" value="Cit_transptr-like_dom"/>
</dbReference>
<dbReference type="EMBL" id="JRNT01000027">
    <property type="protein sequence ID" value="KGF46819.1"/>
    <property type="molecule type" value="Genomic_DNA"/>
</dbReference>
<evidence type="ECO:0000256" key="3">
    <source>
        <dbReference type="ARBA" id="ARBA00022448"/>
    </source>
</evidence>
<accession>A0A096CNF5</accession>
<evidence type="ECO:0000256" key="1">
    <source>
        <dbReference type="ARBA" id="ARBA00004651"/>
    </source>
</evidence>
<dbReference type="Pfam" id="PF03600">
    <property type="entry name" value="CitMHS"/>
    <property type="match status" value="1"/>
</dbReference>
<evidence type="ECO:0000256" key="6">
    <source>
        <dbReference type="ARBA" id="ARBA00022989"/>
    </source>
</evidence>
<feature type="transmembrane region" description="Helical" evidence="8">
    <location>
        <begin position="29"/>
        <end position="48"/>
    </location>
</feature>
<evidence type="ECO:0000256" key="8">
    <source>
        <dbReference type="SAM" id="Phobius"/>
    </source>
</evidence>
<keyword evidence="7 8" id="KW-0472">Membrane</keyword>
<dbReference type="PANTHER" id="PTHR43568:SF1">
    <property type="entry name" value="P PROTEIN"/>
    <property type="match status" value="1"/>
</dbReference>
<evidence type="ECO:0000313" key="11">
    <source>
        <dbReference type="Proteomes" id="UP000029628"/>
    </source>
</evidence>
<feature type="transmembrane region" description="Helical" evidence="8">
    <location>
        <begin position="231"/>
        <end position="247"/>
    </location>
</feature>
<keyword evidence="6 8" id="KW-1133">Transmembrane helix</keyword>
<feature type="transmembrane region" description="Helical" evidence="8">
    <location>
        <begin position="97"/>
        <end position="122"/>
    </location>
</feature>
<feature type="transmembrane region" description="Helical" evidence="8">
    <location>
        <begin position="134"/>
        <end position="155"/>
    </location>
</feature>
<evidence type="ECO:0000256" key="2">
    <source>
        <dbReference type="ARBA" id="ARBA00009843"/>
    </source>
</evidence>
<dbReference type="CDD" id="cd01116">
    <property type="entry name" value="P_permease"/>
    <property type="match status" value="1"/>
</dbReference>
<keyword evidence="4" id="KW-1003">Cell membrane</keyword>
<evidence type="ECO:0000256" key="5">
    <source>
        <dbReference type="ARBA" id="ARBA00022692"/>
    </source>
</evidence>
<proteinExistence type="inferred from homology"/>
<dbReference type="AlphaFoldDB" id="A0A096CNF5"/>
<keyword evidence="11" id="KW-1185">Reference proteome</keyword>
<sequence length="428" mass="46038">MNSEIAFCASIVIFILTYALIVWDKYPRMIVSLGGAIIMIGCGFISQSTAIKEAIDFNTLGLLVGMMLIIAITSKSGLFQAGALWAAHVTKGSPSKLLFLLSVITAVGSALFDCVTAVLLIAPVTLTLADRLKVNAFPFLMTEILVSNIGGTALLVGNPPNVMIGSATGLTFNDFFFALAPVCTVIVLVVIPILIFLYRKDLQPHPETKAAIMKISYKDAIEDGTLLKKSLFVLALTIGGFVLHHVLGLETATIAMGGAVLLMVIADIKPREVLHLVEWPTIFFFLGLFVVVGGLEQTGVMAYLAEKVIAVTGGDLEQTVFLVLWLSAIASAFVDNIPFVATMIPMLQEMGHMTGMPMESVWWALAMGACFGGNGTMIGATPNLVVANIGSLHGLRFTFIEYIKLGFPLMILSVLMAHIYLYLVYFAF</sequence>
<feature type="transmembrane region" description="Helical" evidence="8">
    <location>
        <begin position="405"/>
        <end position="427"/>
    </location>
</feature>
<dbReference type="GO" id="GO:0005886">
    <property type="term" value="C:plasma membrane"/>
    <property type="evidence" value="ECO:0007669"/>
    <property type="project" value="UniProtKB-SubCell"/>
</dbReference>
<protein>
    <submittedName>
        <fullName evidence="10">Membrane protein</fullName>
    </submittedName>
</protein>
<comment type="similarity">
    <text evidence="2">Belongs to the CitM (TC 2.A.11) transporter family.</text>
</comment>
<organism evidence="10 11">
    <name type="scientific">Veillonella montpellierensis DNF00314</name>
    <dbReference type="NCBI Taxonomy" id="1401067"/>
    <lineage>
        <taxon>Bacteria</taxon>
        <taxon>Bacillati</taxon>
        <taxon>Bacillota</taxon>
        <taxon>Negativicutes</taxon>
        <taxon>Veillonellales</taxon>
        <taxon>Veillonellaceae</taxon>
        <taxon>Veillonella</taxon>
    </lineage>
</organism>
<keyword evidence="3" id="KW-0813">Transport</keyword>
<dbReference type="PRINTS" id="PR00758">
    <property type="entry name" value="ARSENICPUMP"/>
</dbReference>
<dbReference type="RefSeq" id="WP_038113648.1">
    <property type="nucleotide sequence ID" value="NZ_JRNT01000027.1"/>
</dbReference>
<evidence type="ECO:0000313" key="10">
    <source>
        <dbReference type="EMBL" id="KGF46819.1"/>
    </source>
</evidence>
<keyword evidence="5 8" id="KW-0812">Transmembrane</keyword>
<comment type="subcellular location">
    <subcellularLocation>
        <location evidence="1">Cell membrane</location>
        <topology evidence="1">Multi-pass membrane protein</topology>
    </subcellularLocation>
</comment>
<feature type="transmembrane region" description="Helical" evidence="8">
    <location>
        <begin position="320"/>
        <end position="341"/>
    </location>
</feature>
<feature type="transmembrane region" description="Helical" evidence="8">
    <location>
        <begin position="282"/>
        <end position="305"/>
    </location>
</feature>
<name>A0A096CNF5_9FIRM</name>
<dbReference type="InterPro" id="IPR000802">
    <property type="entry name" value="Arsenical_pump_ArsB"/>
</dbReference>
<feature type="domain" description="Citrate transporter-like" evidence="9">
    <location>
        <begin position="18"/>
        <end position="368"/>
    </location>
</feature>
<evidence type="ECO:0000259" key="9">
    <source>
        <dbReference type="Pfam" id="PF03600"/>
    </source>
</evidence>
<feature type="transmembrane region" description="Helical" evidence="8">
    <location>
        <begin position="5"/>
        <end position="23"/>
    </location>
</feature>